<dbReference type="PANTHER" id="PTHR35333:SF3">
    <property type="entry name" value="BETA-LACTAMASE-TYPE TRANSPEPTIDASE FOLD CONTAINING PROTEIN"/>
    <property type="match status" value="1"/>
</dbReference>
<dbReference type="InterPro" id="IPR006311">
    <property type="entry name" value="TAT_signal"/>
</dbReference>
<dbReference type="InterPro" id="IPR045155">
    <property type="entry name" value="Beta-lactam_cat"/>
</dbReference>
<evidence type="ECO:0000256" key="5">
    <source>
        <dbReference type="ARBA" id="ARBA00023251"/>
    </source>
</evidence>
<dbReference type="PROSITE" id="PS00146">
    <property type="entry name" value="BETA_LACTAMASE_A"/>
    <property type="match status" value="1"/>
</dbReference>
<dbReference type="InterPro" id="IPR023650">
    <property type="entry name" value="Beta-lactam_class-A_AS"/>
</dbReference>
<name>A0A1V4I2E9_NITVU</name>
<dbReference type="AlphaFoldDB" id="A0A1V4I2E9"/>
<dbReference type="NCBIfam" id="NF033103">
    <property type="entry name" value="bla_class_A"/>
    <property type="match status" value="1"/>
</dbReference>
<evidence type="ECO:0000313" key="8">
    <source>
        <dbReference type="EMBL" id="OPH84289.1"/>
    </source>
</evidence>
<evidence type="ECO:0000256" key="2">
    <source>
        <dbReference type="ARBA" id="ARBA00009009"/>
    </source>
</evidence>
<dbReference type="PANTHER" id="PTHR35333">
    <property type="entry name" value="BETA-LACTAMASE"/>
    <property type="match status" value="1"/>
</dbReference>
<dbReference type="OrthoDB" id="9784149at2"/>
<organism evidence="8 9">
    <name type="scientific">Nitrobacter vulgaris</name>
    <dbReference type="NCBI Taxonomy" id="29421"/>
    <lineage>
        <taxon>Bacteria</taxon>
        <taxon>Pseudomonadati</taxon>
        <taxon>Pseudomonadota</taxon>
        <taxon>Alphaproteobacteria</taxon>
        <taxon>Hyphomicrobiales</taxon>
        <taxon>Nitrobacteraceae</taxon>
        <taxon>Nitrobacter</taxon>
    </lineage>
</organism>
<sequence length="298" mass="31116">MIGRRRLLCATGAGLAGLVVIGRAGRVRAASALHEKFVDELKRLENESGGGRLGVTLLDTSTGQRVGQRMDERFPMCSTFKVLAAGAVLQGVDAGKENLSRRIYFSETDLVTHSPETQKHVGPHGMTVAELCKAAITLSDNTAGNLLLASIGGPQGLTAFVRGLGDDMTRLDRAETALNEALPGDPRDTTTPNAMASDLRALVLDGMLSAESRAQLAGWLAANTTGGKRLRAGLPAAWRVGDKTGSGERGTANDVAVIWPPDRAPFIVTAYLTGATASADRQNAVIAAVGRAVTTAFA</sequence>
<dbReference type="STRING" id="29421.B2M20_01945"/>
<dbReference type="Proteomes" id="UP000189940">
    <property type="component" value="Unassembled WGS sequence"/>
</dbReference>
<dbReference type="PRINTS" id="PR00118">
    <property type="entry name" value="BLACTAMASEA"/>
</dbReference>
<dbReference type="GO" id="GO:0008800">
    <property type="term" value="F:beta-lactamase activity"/>
    <property type="evidence" value="ECO:0007669"/>
    <property type="project" value="UniProtKB-UniRule"/>
</dbReference>
<dbReference type="PROSITE" id="PS51318">
    <property type="entry name" value="TAT"/>
    <property type="match status" value="1"/>
</dbReference>
<feature type="domain" description="Beta-lactamase class A catalytic" evidence="7">
    <location>
        <begin position="54"/>
        <end position="271"/>
    </location>
</feature>
<dbReference type="GO" id="GO:0046677">
    <property type="term" value="P:response to antibiotic"/>
    <property type="evidence" value="ECO:0007669"/>
    <property type="project" value="UniProtKB-UniRule"/>
</dbReference>
<gene>
    <name evidence="8" type="ORF">B2M20_01945</name>
</gene>
<evidence type="ECO:0000256" key="3">
    <source>
        <dbReference type="ARBA" id="ARBA00012865"/>
    </source>
</evidence>
<evidence type="ECO:0000259" key="7">
    <source>
        <dbReference type="Pfam" id="PF13354"/>
    </source>
</evidence>
<reference evidence="8 9" key="1">
    <citation type="submission" date="2017-02" db="EMBL/GenBank/DDBJ databases">
        <title>Genome sequence of the nitrite-oxidizing bacterium Nitrobacter vulgaris strain Ab1.</title>
        <authorList>
            <person name="Mellbye B.L."/>
            <person name="Davis E.W."/>
            <person name="Spieck E."/>
            <person name="Chang J.H."/>
            <person name="Bottomley P.J."/>
            <person name="Sayavedra-Soto L.A."/>
        </authorList>
    </citation>
    <scope>NUCLEOTIDE SEQUENCE [LARGE SCALE GENOMIC DNA]</scope>
    <source>
        <strain evidence="8 9">Ab1</strain>
    </source>
</reference>
<comment type="caution">
    <text evidence="8">The sequence shown here is derived from an EMBL/GenBank/DDBJ whole genome shotgun (WGS) entry which is preliminary data.</text>
</comment>
<keyword evidence="4 6" id="KW-0378">Hydrolase</keyword>
<evidence type="ECO:0000256" key="4">
    <source>
        <dbReference type="ARBA" id="ARBA00022801"/>
    </source>
</evidence>
<dbReference type="EC" id="3.5.2.6" evidence="3 6"/>
<dbReference type="RefSeq" id="WP_079445426.1">
    <property type="nucleotide sequence ID" value="NZ_MWPQ01000005.1"/>
</dbReference>
<comment type="catalytic activity">
    <reaction evidence="1 6">
        <text>a beta-lactam + H2O = a substituted beta-amino acid</text>
        <dbReference type="Rhea" id="RHEA:20401"/>
        <dbReference type="ChEBI" id="CHEBI:15377"/>
        <dbReference type="ChEBI" id="CHEBI:35627"/>
        <dbReference type="ChEBI" id="CHEBI:140347"/>
        <dbReference type="EC" id="3.5.2.6"/>
    </reaction>
</comment>
<dbReference type="SUPFAM" id="SSF56601">
    <property type="entry name" value="beta-lactamase/transpeptidase-like"/>
    <property type="match status" value="1"/>
</dbReference>
<dbReference type="InterPro" id="IPR012338">
    <property type="entry name" value="Beta-lactam/transpept-like"/>
</dbReference>
<keyword evidence="5 6" id="KW-0046">Antibiotic resistance</keyword>
<evidence type="ECO:0000313" key="9">
    <source>
        <dbReference type="Proteomes" id="UP000189940"/>
    </source>
</evidence>
<dbReference type="InterPro" id="IPR000871">
    <property type="entry name" value="Beta-lactam_class-A"/>
</dbReference>
<dbReference type="EMBL" id="MWPQ01000005">
    <property type="protein sequence ID" value="OPH84289.1"/>
    <property type="molecule type" value="Genomic_DNA"/>
</dbReference>
<accession>A0A1V4I2E9</accession>
<evidence type="ECO:0000256" key="6">
    <source>
        <dbReference type="RuleBase" id="RU361140"/>
    </source>
</evidence>
<dbReference type="Pfam" id="PF13354">
    <property type="entry name" value="Beta-lactamase2"/>
    <property type="match status" value="1"/>
</dbReference>
<dbReference type="GO" id="GO:0030655">
    <property type="term" value="P:beta-lactam antibiotic catabolic process"/>
    <property type="evidence" value="ECO:0007669"/>
    <property type="project" value="InterPro"/>
</dbReference>
<dbReference type="Gene3D" id="3.40.710.10">
    <property type="entry name" value="DD-peptidase/beta-lactamase superfamily"/>
    <property type="match status" value="1"/>
</dbReference>
<proteinExistence type="inferred from homology"/>
<keyword evidence="9" id="KW-1185">Reference proteome</keyword>
<evidence type="ECO:0000256" key="1">
    <source>
        <dbReference type="ARBA" id="ARBA00001526"/>
    </source>
</evidence>
<comment type="similarity">
    <text evidence="2 6">Belongs to the class-A beta-lactamase family.</text>
</comment>
<protein>
    <recommendedName>
        <fullName evidence="3 6">Beta-lactamase</fullName>
        <ecNumber evidence="3 6">3.5.2.6</ecNumber>
    </recommendedName>
</protein>